<name>A0AAE0H7Z7_9PEZI</name>
<comment type="caution">
    <text evidence="2">The sequence shown here is derived from an EMBL/GenBank/DDBJ whole genome shotgun (WGS) entry which is preliminary data.</text>
</comment>
<accession>A0AAE0H7Z7</accession>
<feature type="compositionally biased region" description="Acidic residues" evidence="1">
    <location>
        <begin position="85"/>
        <end position="98"/>
    </location>
</feature>
<keyword evidence="3" id="KW-1185">Reference proteome</keyword>
<dbReference type="EMBL" id="JAUEPN010000009">
    <property type="protein sequence ID" value="KAK3291610.1"/>
    <property type="molecule type" value="Genomic_DNA"/>
</dbReference>
<evidence type="ECO:0000313" key="3">
    <source>
        <dbReference type="Proteomes" id="UP001278766"/>
    </source>
</evidence>
<evidence type="ECO:0000313" key="2">
    <source>
        <dbReference type="EMBL" id="KAK3291610.1"/>
    </source>
</evidence>
<evidence type="ECO:0000256" key="1">
    <source>
        <dbReference type="SAM" id="MobiDB-lite"/>
    </source>
</evidence>
<dbReference type="GeneID" id="87841665"/>
<sequence>MQPKRSAADGPSRRSKRSRPSTEGTEGTNATSEAPTWSIPRDERWSPDISGSANVDMEYKIATQDLEKAYRFVCICRTPFYNGEREEEEEDEEEDEQGESSKAPEKAEEPGKCDGGDTCLCNKPASEHPGHIWKLSYAGLRKFHTQEVHCQLRCPDYFEMYTFNRHGAYGVLEVLQNLILDFEEASDNYQEQWAVCEGLAFFLMTNTAWEVTGVDGNTVTETYLIIGRLFLSMLATLERFGCLKEDSEFENLGLVMALFMAFARYAKQCSELRDSNRQSLGPGKDKRKWYPHNFQDQILAYASKYHITLVGPHNIDDIIKKARAGADLPVPPTPEMGRVDPFALAKNLKRYKEEQGGLTAWMALHSNSDTPIGGDNLDITTWSSERRKEKSFEEKDPLTEEHIEALKKGMVIALG</sequence>
<feature type="compositionally biased region" description="Basic and acidic residues" evidence="1">
    <location>
        <begin position="102"/>
        <end position="113"/>
    </location>
</feature>
<dbReference type="Proteomes" id="UP001278766">
    <property type="component" value="Unassembled WGS sequence"/>
</dbReference>
<dbReference type="AlphaFoldDB" id="A0AAE0H7Z7"/>
<feature type="region of interest" description="Disordered" evidence="1">
    <location>
        <begin position="84"/>
        <end position="113"/>
    </location>
</feature>
<protein>
    <submittedName>
        <fullName evidence="2">Uncharacterized protein</fullName>
    </submittedName>
</protein>
<feature type="region of interest" description="Disordered" evidence="1">
    <location>
        <begin position="1"/>
        <end position="49"/>
    </location>
</feature>
<dbReference type="RefSeq" id="XP_062655124.1">
    <property type="nucleotide sequence ID" value="XM_062804717.1"/>
</dbReference>
<gene>
    <name evidence="2" type="ORF">B0H64DRAFT_409539</name>
</gene>
<reference evidence="2" key="2">
    <citation type="submission" date="2023-06" db="EMBL/GenBank/DDBJ databases">
        <authorList>
            <consortium name="Lawrence Berkeley National Laboratory"/>
            <person name="Haridas S."/>
            <person name="Hensen N."/>
            <person name="Bonometti L."/>
            <person name="Westerberg I."/>
            <person name="Brannstrom I.O."/>
            <person name="Guillou S."/>
            <person name="Cros-Aarteil S."/>
            <person name="Calhoun S."/>
            <person name="Kuo A."/>
            <person name="Mondo S."/>
            <person name="Pangilinan J."/>
            <person name="Riley R."/>
            <person name="Labutti K."/>
            <person name="Andreopoulos B."/>
            <person name="Lipzen A."/>
            <person name="Chen C."/>
            <person name="Yanf M."/>
            <person name="Daum C."/>
            <person name="Ng V."/>
            <person name="Clum A."/>
            <person name="Steindorff A."/>
            <person name="Ohm R."/>
            <person name="Martin F."/>
            <person name="Silar P."/>
            <person name="Natvig D."/>
            <person name="Lalanne C."/>
            <person name="Gautier V."/>
            <person name="Ament-Velasquez S.L."/>
            <person name="Kruys A."/>
            <person name="Hutchinson M.I."/>
            <person name="Powell A.J."/>
            <person name="Barry K."/>
            <person name="Miller A.N."/>
            <person name="Grigoriev I.V."/>
            <person name="Debuchy R."/>
            <person name="Gladieux P."/>
            <person name="Thoren M.H."/>
            <person name="Johannesson H."/>
        </authorList>
    </citation>
    <scope>NUCLEOTIDE SEQUENCE</scope>
    <source>
        <strain evidence="2">CBS 168.71</strain>
    </source>
</reference>
<feature type="compositionally biased region" description="Polar residues" evidence="1">
    <location>
        <begin position="22"/>
        <end position="35"/>
    </location>
</feature>
<reference evidence="2" key="1">
    <citation type="journal article" date="2023" name="Mol. Phylogenet. Evol.">
        <title>Genome-scale phylogeny and comparative genomics of the fungal order Sordariales.</title>
        <authorList>
            <person name="Hensen N."/>
            <person name="Bonometti L."/>
            <person name="Westerberg I."/>
            <person name="Brannstrom I.O."/>
            <person name="Guillou S."/>
            <person name="Cros-Aarteil S."/>
            <person name="Calhoun S."/>
            <person name="Haridas S."/>
            <person name="Kuo A."/>
            <person name="Mondo S."/>
            <person name="Pangilinan J."/>
            <person name="Riley R."/>
            <person name="LaButti K."/>
            <person name="Andreopoulos B."/>
            <person name="Lipzen A."/>
            <person name="Chen C."/>
            <person name="Yan M."/>
            <person name="Daum C."/>
            <person name="Ng V."/>
            <person name="Clum A."/>
            <person name="Steindorff A."/>
            <person name="Ohm R.A."/>
            <person name="Martin F."/>
            <person name="Silar P."/>
            <person name="Natvig D.O."/>
            <person name="Lalanne C."/>
            <person name="Gautier V."/>
            <person name="Ament-Velasquez S.L."/>
            <person name="Kruys A."/>
            <person name="Hutchinson M.I."/>
            <person name="Powell A.J."/>
            <person name="Barry K."/>
            <person name="Miller A.N."/>
            <person name="Grigoriev I.V."/>
            <person name="Debuchy R."/>
            <person name="Gladieux P."/>
            <person name="Hiltunen Thoren M."/>
            <person name="Johannesson H."/>
        </authorList>
    </citation>
    <scope>NUCLEOTIDE SEQUENCE</scope>
    <source>
        <strain evidence="2">CBS 168.71</strain>
    </source>
</reference>
<proteinExistence type="predicted"/>
<organism evidence="2 3">
    <name type="scientific">Chaetomium fimeti</name>
    <dbReference type="NCBI Taxonomy" id="1854472"/>
    <lineage>
        <taxon>Eukaryota</taxon>
        <taxon>Fungi</taxon>
        <taxon>Dikarya</taxon>
        <taxon>Ascomycota</taxon>
        <taxon>Pezizomycotina</taxon>
        <taxon>Sordariomycetes</taxon>
        <taxon>Sordariomycetidae</taxon>
        <taxon>Sordariales</taxon>
        <taxon>Chaetomiaceae</taxon>
        <taxon>Chaetomium</taxon>
    </lineage>
</organism>